<accession>A0A7X2IYA2</accession>
<evidence type="ECO:0000313" key="2">
    <source>
        <dbReference type="Proteomes" id="UP000448867"/>
    </source>
</evidence>
<name>A0A7X2IYA2_9BACI</name>
<reference evidence="1 2" key="1">
    <citation type="submission" date="2019-11" db="EMBL/GenBank/DDBJ databases">
        <title>Bacillus lacus genome.</title>
        <authorList>
            <person name="Allen C.J."/>
            <person name="Newman J.D."/>
        </authorList>
    </citation>
    <scope>NUCLEOTIDE SEQUENCE [LARGE SCALE GENOMIC DNA]</scope>
    <source>
        <strain evidence="1 2">KCTC 33946</strain>
    </source>
</reference>
<dbReference type="AlphaFoldDB" id="A0A7X2IYA2"/>
<dbReference type="Proteomes" id="UP000448867">
    <property type="component" value="Unassembled WGS sequence"/>
</dbReference>
<organism evidence="1 2">
    <name type="scientific">Metabacillus lacus</name>
    <dbReference type="NCBI Taxonomy" id="1983721"/>
    <lineage>
        <taxon>Bacteria</taxon>
        <taxon>Bacillati</taxon>
        <taxon>Bacillota</taxon>
        <taxon>Bacilli</taxon>
        <taxon>Bacillales</taxon>
        <taxon>Bacillaceae</taxon>
        <taxon>Metabacillus</taxon>
    </lineage>
</organism>
<sequence length="62" mass="6970">MSEHYTWQPHLLAGVGSRVLNQVVCSTLQVKKAEHHTYMLDAFIVRGKGLSTTLGSHTYWQG</sequence>
<protein>
    <submittedName>
        <fullName evidence="1">Uncharacterized protein</fullName>
    </submittedName>
</protein>
<gene>
    <name evidence="1" type="ORF">GJU40_07585</name>
</gene>
<comment type="caution">
    <text evidence="1">The sequence shown here is derived from an EMBL/GenBank/DDBJ whole genome shotgun (WGS) entry which is preliminary data.</text>
</comment>
<proteinExistence type="predicted"/>
<dbReference type="RefSeq" id="WP_170289353.1">
    <property type="nucleotide sequence ID" value="NZ_WKKI01000010.1"/>
</dbReference>
<evidence type="ECO:0000313" key="1">
    <source>
        <dbReference type="EMBL" id="MRX72032.1"/>
    </source>
</evidence>
<keyword evidence="2" id="KW-1185">Reference proteome</keyword>
<dbReference type="EMBL" id="WKKI01000010">
    <property type="protein sequence ID" value="MRX72032.1"/>
    <property type="molecule type" value="Genomic_DNA"/>
</dbReference>